<evidence type="ECO:0000256" key="4">
    <source>
        <dbReference type="ARBA" id="ARBA00023163"/>
    </source>
</evidence>
<proteinExistence type="predicted"/>
<evidence type="ECO:0000259" key="7">
    <source>
        <dbReference type="PROSITE" id="PS50888"/>
    </source>
</evidence>
<comment type="subcellular location">
    <subcellularLocation>
        <location evidence="1">Nucleus</location>
    </subcellularLocation>
</comment>
<sequence length="258" mass="29112">MDLPNTKHNHIIFSLQQNEDLVTHDHPYLISFHQEGHTPDEHLSMVDGMCKTSINLPSSSTRKRAGCRESNKPTSASTCGGGDGEDDQTQKKMVHREMERQRRQEMSQLYASLRGLLPIEFVKGNRSVSDHMNQAVHYIKQKEENIKEISTKRDRLKKPFDTNESSMNQLSNTVSVKFCNGGVEILINSCSIEEGFALSQVLDAVMEEGLNIVSCSSTKVNNRLLHSIRSEVSEKAFIDPLMLQQRLVLVANPQSNFI</sequence>
<dbReference type="PROSITE" id="PS50888">
    <property type="entry name" value="BHLH"/>
    <property type="match status" value="1"/>
</dbReference>
<name>A0AA36A2L6_LACSI</name>
<evidence type="ECO:0000313" key="8">
    <source>
        <dbReference type="EMBL" id="CAI9302342.1"/>
    </source>
</evidence>
<dbReference type="EMBL" id="OX465085">
    <property type="protein sequence ID" value="CAI9302342.1"/>
    <property type="molecule type" value="Genomic_DNA"/>
</dbReference>
<dbReference type="CDD" id="cd18914">
    <property type="entry name" value="bHLH_AtORG2_like"/>
    <property type="match status" value="1"/>
</dbReference>
<dbReference type="GO" id="GO:0000977">
    <property type="term" value="F:RNA polymerase II transcription regulatory region sequence-specific DNA binding"/>
    <property type="evidence" value="ECO:0007669"/>
    <property type="project" value="TreeGrafter"/>
</dbReference>
<reference evidence="8" key="1">
    <citation type="submission" date="2023-04" db="EMBL/GenBank/DDBJ databases">
        <authorList>
            <person name="Vijverberg K."/>
            <person name="Xiong W."/>
            <person name="Schranz E."/>
        </authorList>
    </citation>
    <scope>NUCLEOTIDE SEQUENCE</scope>
</reference>
<evidence type="ECO:0000256" key="2">
    <source>
        <dbReference type="ARBA" id="ARBA00023015"/>
    </source>
</evidence>
<dbReference type="GO" id="GO:0046983">
    <property type="term" value="F:protein dimerization activity"/>
    <property type="evidence" value="ECO:0007669"/>
    <property type="project" value="InterPro"/>
</dbReference>
<dbReference type="Proteomes" id="UP001177003">
    <property type="component" value="Chromosome 9"/>
</dbReference>
<evidence type="ECO:0000313" key="9">
    <source>
        <dbReference type="Proteomes" id="UP001177003"/>
    </source>
</evidence>
<organism evidence="8 9">
    <name type="scientific">Lactuca saligna</name>
    <name type="common">Willowleaf lettuce</name>
    <dbReference type="NCBI Taxonomy" id="75948"/>
    <lineage>
        <taxon>Eukaryota</taxon>
        <taxon>Viridiplantae</taxon>
        <taxon>Streptophyta</taxon>
        <taxon>Embryophyta</taxon>
        <taxon>Tracheophyta</taxon>
        <taxon>Spermatophyta</taxon>
        <taxon>Magnoliopsida</taxon>
        <taxon>eudicotyledons</taxon>
        <taxon>Gunneridae</taxon>
        <taxon>Pentapetalae</taxon>
        <taxon>asterids</taxon>
        <taxon>campanulids</taxon>
        <taxon>Asterales</taxon>
        <taxon>Asteraceae</taxon>
        <taxon>Cichorioideae</taxon>
        <taxon>Cichorieae</taxon>
        <taxon>Lactucinae</taxon>
        <taxon>Lactuca</taxon>
    </lineage>
</organism>
<keyword evidence="5" id="KW-0539">Nucleus</keyword>
<dbReference type="PANTHER" id="PTHR13935:SF106">
    <property type="entry name" value="ACHAETE-SCUTE COMPLEX PROTEIN T5-RELATED"/>
    <property type="match status" value="1"/>
</dbReference>
<evidence type="ECO:0000256" key="5">
    <source>
        <dbReference type="ARBA" id="ARBA00023242"/>
    </source>
</evidence>
<dbReference type="InterPro" id="IPR011598">
    <property type="entry name" value="bHLH_dom"/>
</dbReference>
<dbReference type="PANTHER" id="PTHR13935">
    <property type="entry name" value="ACHAETE-SCUTE TRANSCRIPTION FACTOR-RELATED"/>
    <property type="match status" value="1"/>
</dbReference>
<dbReference type="InterPro" id="IPR015660">
    <property type="entry name" value="MASH1/Ascl1a-like"/>
</dbReference>
<keyword evidence="9" id="KW-1185">Reference proteome</keyword>
<dbReference type="Gene3D" id="4.10.280.10">
    <property type="entry name" value="Helix-loop-helix DNA-binding domain"/>
    <property type="match status" value="1"/>
</dbReference>
<dbReference type="GO" id="GO:0090575">
    <property type="term" value="C:RNA polymerase II transcription regulator complex"/>
    <property type="evidence" value="ECO:0007669"/>
    <property type="project" value="TreeGrafter"/>
</dbReference>
<keyword evidence="3" id="KW-0238">DNA-binding</keyword>
<dbReference type="SUPFAM" id="SSF47459">
    <property type="entry name" value="HLH, helix-loop-helix DNA-binding domain"/>
    <property type="match status" value="1"/>
</dbReference>
<dbReference type="Pfam" id="PF00010">
    <property type="entry name" value="HLH"/>
    <property type="match status" value="1"/>
</dbReference>
<evidence type="ECO:0000256" key="1">
    <source>
        <dbReference type="ARBA" id="ARBA00004123"/>
    </source>
</evidence>
<feature type="domain" description="BHLH" evidence="7">
    <location>
        <begin position="90"/>
        <end position="142"/>
    </location>
</feature>
<dbReference type="GO" id="GO:0000981">
    <property type="term" value="F:DNA-binding transcription factor activity, RNA polymerase II-specific"/>
    <property type="evidence" value="ECO:0007669"/>
    <property type="project" value="TreeGrafter"/>
</dbReference>
<evidence type="ECO:0000256" key="3">
    <source>
        <dbReference type="ARBA" id="ARBA00023125"/>
    </source>
</evidence>
<keyword evidence="2" id="KW-0805">Transcription regulation</keyword>
<feature type="region of interest" description="Disordered" evidence="6">
    <location>
        <begin position="54"/>
        <end position="92"/>
    </location>
</feature>
<gene>
    <name evidence="8" type="ORF">LSALG_LOCUS40835</name>
</gene>
<dbReference type="InterPro" id="IPR036638">
    <property type="entry name" value="HLH_DNA-bd_sf"/>
</dbReference>
<accession>A0AA36A2L6</accession>
<keyword evidence="4" id="KW-0804">Transcription</keyword>
<evidence type="ECO:0000256" key="6">
    <source>
        <dbReference type="SAM" id="MobiDB-lite"/>
    </source>
</evidence>
<protein>
    <recommendedName>
        <fullName evidence="7">BHLH domain-containing protein</fullName>
    </recommendedName>
</protein>
<dbReference type="AlphaFoldDB" id="A0AA36A2L6"/>